<dbReference type="Gene3D" id="3.30.300.30">
    <property type="match status" value="1"/>
</dbReference>
<dbReference type="RefSeq" id="WP_161351545.1">
    <property type="nucleotide sequence ID" value="NZ_WTUX01000012.1"/>
</dbReference>
<keyword evidence="6" id="KW-0276">Fatty acid metabolism</keyword>
<dbReference type="Pfam" id="PF00501">
    <property type="entry name" value="AMP-binding"/>
    <property type="match status" value="1"/>
</dbReference>
<name>A0A845MA07_9RHOB</name>
<feature type="domain" description="AMP-dependent synthetase/ligase" evidence="12">
    <location>
        <begin position="23"/>
        <end position="383"/>
    </location>
</feature>
<comment type="similarity">
    <text evidence="2">Belongs to the ATP-dependent AMP-binding enzyme family.</text>
</comment>
<evidence type="ECO:0000256" key="11">
    <source>
        <dbReference type="ARBA" id="ARBA00067668"/>
    </source>
</evidence>
<evidence type="ECO:0000256" key="8">
    <source>
        <dbReference type="ARBA" id="ARBA00023098"/>
    </source>
</evidence>
<dbReference type="InterPro" id="IPR000873">
    <property type="entry name" value="AMP-dep_synth/lig_dom"/>
</dbReference>
<dbReference type="GO" id="GO:0016874">
    <property type="term" value="F:ligase activity"/>
    <property type="evidence" value="ECO:0007669"/>
    <property type="project" value="UniProtKB-KW"/>
</dbReference>
<gene>
    <name evidence="14" type="ORF">GQE99_10375</name>
</gene>
<dbReference type="Proteomes" id="UP000467322">
    <property type="component" value="Unassembled WGS sequence"/>
</dbReference>
<evidence type="ECO:0000256" key="6">
    <source>
        <dbReference type="ARBA" id="ARBA00022832"/>
    </source>
</evidence>
<evidence type="ECO:0000256" key="7">
    <source>
        <dbReference type="ARBA" id="ARBA00022842"/>
    </source>
</evidence>
<evidence type="ECO:0000256" key="10">
    <source>
        <dbReference type="ARBA" id="ARBA00066616"/>
    </source>
</evidence>
<keyword evidence="7" id="KW-0460">Magnesium</keyword>
<dbReference type="PROSITE" id="PS00455">
    <property type="entry name" value="AMP_BINDING"/>
    <property type="match status" value="1"/>
</dbReference>
<dbReference type="GO" id="GO:0006631">
    <property type="term" value="P:fatty acid metabolic process"/>
    <property type="evidence" value="ECO:0007669"/>
    <property type="project" value="UniProtKB-KW"/>
</dbReference>
<evidence type="ECO:0000259" key="13">
    <source>
        <dbReference type="Pfam" id="PF13193"/>
    </source>
</evidence>
<reference evidence="14 15" key="1">
    <citation type="submission" date="2019-12" db="EMBL/GenBank/DDBJ databases">
        <title>Maritimibacter sp. nov. sp. isolated from sea sand.</title>
        <authorList>
            <person name="Kim J."/>
            <person name="Jeong S.E."/>
            <person name="Jung H.S."/>
            <person name="Jeon C.O."/>
        </authorList>
    </citation>
    <scope>NUCLEOTIDE SEQUENCE [LARGE SCALE GENOMIC DNA]</scope>
    <source>
        <strain evidence="14 15">DP07</strain>
    </source>
</reference>
<comment type="catalytic activity">
    <reaction evidence="9">
        <text>3-(methylsulfanyl)propanoate + ATP + CoA = 3-(methylsulfanyl)propanoyl-CoA + AMP + diphosphate</text>
        <dbReference type="Rhea" id="RHEA:43052"/>
        <dbReference type="ChEBI" id="CHEBI:30616"/>
        <dbReference type="ChEBI" id="CHEBI:33019"/>
        <dbReference type="ChEBI" id="CHEBI:49016"/>
        <dbReference type="ChEBI" id="CHEBI:57287"/>
        <dbReference type="ChEBI" id="CHEBI:82815"/>
        <dbReference type="ChEBI" id="CHEBI:456215"/>
        <dbReference type="EC" id="6.2.1.44"/>
    </reaction>
    <physiologicalReaction direction="left-to-right" evidence="9">
        <dbReference type="Rhea" id="RHEA:43053"/>
    </physiologicalReaction>
</comment>
<keyword evidence="5" id="KW-0479">Metal-binding</keyword>
<dbReference type="Gene3D" id="3.40.50.12780">
    <property type="entry name" value="N-terminal domain of ligase-like"/>
    <property type="match status" value="1"/>
</dbReference>
<dbReference type="InterPro" id="IPR025110">
    <property type="entry name" value="AMP-bd_C"/>
</dbReference>
<protein>
    <recommendedName>
        <fullName evidence="11">3-methylmercaptopropionyl-CoA ligase</fullName>
        <ecNumber evidence="10">6.2.1.44</ecNumber>
    </recommendedName>
</protein>
<evidence type="ECO:0000313" key="15">
    <source>
        <dbReference type="Proteomes" id="UP000467322"/>
    </source>
</evidence>
<dbReference type="InterPro" id="IPR042099">
    <property type="entry name" value="ANL_N_sf"/>
</dbReference>
<evidence type="ECO:0000256" key="9">
    <source>
        <dbReference type="ARBA" id="ARBA00051915"/>
    </source>
</evidence>
<comment type="caution">
    <text evidence="14">The sequence shown here is derived from an EMBL/GenBank/DDBJ whole genome shotgun (WGS) entry which is preliminary data.</text>
</comment>
<comment type="cofactor">
    <cofactor evidence="1">
        <name>Mg(2+)</name>
        <dbReference type="ChEBI" id="CHEBI:18420"/>
    </cofactor>
</comment>
<evidence type="ECO:0000256" key="5">
    <source>
        <dbReference type="ARBA" id="ARBA00022723"/>
    </source>
</evidence>
<dbReference type="AlphaFoldDB" id="A0A845MA07"/>
<dbReference type="InterPro" id="IPR045851">
    <property type="entry name" value="AMP-bd_C_sf"/>
</dbReference>
<keyword evidence="4" id="KW-0436">Ligase</keyword>
<dbReference type="EC" id="6.2.1.44" evidence="10"/>
<evidence type="ECO:0000256" key="4">
    <source>
        <dbReference type="ARBA" id="ARBA00022598"/>
    </source>
</evidence>
<organism evidence="14 15">
    <name type="scientific">Maritimibacter harenae</name>
    <dbReference type="NCBI Taxonomy" id="2606218"/>
    <lineage>
        <taxon>Bacteria</taxon>
        <taxon>Pseudomonadati</taxon>
        <taxon>Pseudomonadota</taxon>
        <taxon>Alphaproteobacteria</taxon>
        <taxon>Rhodobacterales</taxon>
        <taxon>Roseobacteraceae</taxon>
        <taxon>Maritimibacter</taxon>
    </lineage>
</organism>
<proteinExistence type="inferred from homology"/>
<accession>A0A845MA07</accession>
<evidence type="ECO:0000256" key="2">
    <source>
        <dbReference type="ARBA" id="ARBA00006432"/>
    </source>
</evidence>
<dbReference type="EMBL" id="WTUX01000012">
    <property type="protein sequence ID" value="MZR13421.1"/>
    <property type="molecule type" value="Genomic_DNA"/>
</dbReference>
<keyword evidence="15" id="KW-1185">Reference proteome</keyword>
<evidence type="ECO:0000313" key="14">
    <source>
        <dbReference type="EMBL" id="MZR13421.1"/>
    </source>
</evidence>
<comment type="subunit">
    <text evidence="3">Homodimer.</text>
</comment>
<dbReference type="SUPFAM" id="SSF56801">
    <property type="entry name" value="Acetyl-CoA synthetase-like"/>
    <property type="match status" value="1"/>
</dbReference>
<sequence>MFTVAHLAPCKANTTPLTPLRFLERTLEVHPDRPAVAWRQDRWTYREFGELVARLADWLTGQGVGPGDVVSMMLTNRPELLAAHFAVPAVGAVLNAINTRITAEEVGYILDHAGSKLLIVEASTDPKVTVDVPVHTLSQDPESGEGLNLFSGATSPLDLTRFPHAETDALALNYTSGTTGRPKGVVYTHRGAALNALGNVLAMGFGPDSRLLWTLPMFHCNGWSQTWAIVAAGGLSVCLDRADPALILEEIGRHGVTHMSCAPVVLYMLLNTAPEDMRVSVKVATGGAAPTPTLIAGLGARGFELVHLYGLTESYGPNTLNDPMDKAFGSTEDKAAYLARQGHGHILAGRARVVDETGADVPADGATMGEIVLTGNTIMAGYYRDPEATEAAFAGGHFHTGDLAVKHPDGQIEIRDRAKDVIITGGENVSSIEIENVLHAHPDVLLAAVVAVPDEKWGETPCAFVETRTGATVIPADLDAFCRGHLSGFKRPKHYVFGELPKTATGKIQKFVLREQAKDTL</sequence>
<evidence type="ECO:0000256" key="1">
    <source>
        <dbReference type="ARBA" id="ARBA00001946"/>
    </source>
</evidence>
<evidence type="ECO:0000259" key="12">
    <source>
        <dbReference type="Pfam" id="PF00501"/>
    </source>
</evidence>
<keyword evidence="8" id="KW-0443">Lipid metabolism</keyword>
<evidence type="ECO:0000256" key="3">
    <source>
        <dbReference type="ARBA" id="ARBA00011738"/>
    </source>
</evidence>
<dbReference type="PANTHER" id="PTHR43859">
    <property type="entry name" value="ACYL-ACTIVATING ENZYME"/>
    <property type="match status" value="1"/>
</dbReference>
<dbReference type="PANTHER" id="PTHR43859:SF4">
    <property type="entry name" value="BUTANOATE--COA LIGASE AAE1-RELATED"/>
    <property type="match status" value="1"/>
</dbReference>
<dbReference type="InterPro" id="IPR020845">
    <property type="entry name" value="AMP-binding_CS"/>
</dbReference>
<feature type="domain" description="AMP-binding enzyme C-terminal" evidence="13">
    <location>
        <begin position="433"/>
        <end position="507"/>
    </location>
</feature>
<dbReference type="GO" id="GO:0046872">
    <property type="term" value="F:metal ion binding"/>
    <property type="evidence" value="ECO:0007669"/>
    <property type="project" value="UniProtKB-KW"/>
</dbReference>
<dbReference type="Pfam" id="PF13193">
    <property type="entry name" value="AMP-binding_C"/>
    <property type="match status" value="1"/>
</dbReference>
<dbReference type="FunFam" id="3.30.300.30:FF:000008">
    <property type="entry name" value="2,3-dihydroxybenzoate-AMP ligase"/>
    <property type="match status" value="1"/>
</dbReference>